<name>A0A931B2X1_9ACTN</name>
<feature type="region of interest" description="Disordered" evidence="1">
    <location>
        <begin position="1"/>
        <end position="57"/>
    </location>
</feature>
<evidence type="ECO:0000313" key="3">
    <source>
        <dbReference type="EMBL" id="MBF9067981.1"/>
    </source>
</evidence>
<dbReference type="RefSeq" id="WP_196193164.1">
    <property type="nucleotide sequence ID" value="NZ_JADPRT010000003.1"/>
</dbReference>
<gene>
    <name evidence="3" type="ORF">I2501_08015</name>
</gene>
<protein>
    <submittedName>
        <fullName evidence="3">Uncharacterized protein</fullName>
    </submittedName>
</protein>
<feature type="compositionally biased region" description="Low complexity" evidence="1">
    <location>
        <begin position="8"/>
        <end position="21"/>
    </location>
</feature>
<keyword evidence="4" id="KW-1185">Reference proteome</keyword>
<keyword evidence="2" id="KW-0472">Membrane</keyword>
<dbReference type="Proteomes" id="UP000657385">
    <property type="component" value="Unassembled WGS sequence"/>
</dbReference>
<sequence>MSTPPNPYQGQQQGQQQAPGYPQQPPQQPNPGFQQPQPNQGFQVQPPQQPAPGGRTKRVGKVLGIRLIVSVVALIVIGVGGFIWDHATGAADTAKVGDCVQNTGSDSNPNVHVLSCSDPNAKFKVLQVINNSSDDSQCQNVQGVVAAYTESGSNDMVLCLGNNG</sequence>
<evidence type="ECO:0000256" key="2">
    <source>
        <dbReference type="SAM" id="Phobius"/>
    </source>
</evidence>
<feature type="transmembrane region" description="Helical" evidence="2">
    <location>
        <begin position="63"/>
        <end position="84"/>
    </location>
</feature>
<proteinExistence type="predicted"/>
<keyword evidence="2" id="KW-0812">Transmembrane</keyword>
<accession>A0A931B2X1</accession>
<evidence type="ECO:0000313" key="4">
    <source>
        <dbReference type="Proteomes" id="UP000657385"/>
    </source>
</evidence>
<feature type="compositionally biased region" description="Low complexity" evidence="1">
    <location>
        <begin position="30"/>
        <end position="54"/>
    </location>
</feature>
<evidence type="ECO:0000256" key="1">
    <source>
        <dbReference type="SAM" id="MobiDB-lite"/>
    </source>
</evidence>
<comment type="caution">
    <text evidence="3">The sequence shown here is derived from an EMBL/GenBank/DDBJ whole genome shotgun (WGS) entry which is preliminary data.</text>
</comment>
<dbReference type="EMBL" id="JADPRT010000003">
    <property type="protein sequence ID" value="MBF9067981.1"/>
    <property type="molecule type" value="Genomic_DNA"/>
</dbReference>
<dbReference type="AlphaFoldDB" id="A0A931B2X1"/>
<keyword evidence="2" id="KW-1133">Transmembrane helix</keyword>
<organism evidence="3 4">
    <name type="scientific">Streptacidiphilus fuscans</name>
    <dbReference type="NCBI Taxonomy" id="2789292"/>
    <lineage>
        <taxon>Bacteria</taxon>
        <taxon>Bacillati</taxon>
        <taxon>Actinomycetota</taxon>
        <taxon>Actinomycetes</taxon>
        <taxon>Kitasatosporales</taxon>
        <taxon>Streptomycetaceae</taxon>
        <taxon>Streptacidiphilus</taxon>
    </lineage>
</organism>
<reference evidence="3" key="1">
    <citation type="submission" date="2020-11" db="EMBL/GenBank/DDBJ databases">
        <title>Isolation and identification of active actinomycetes.</title>
        <authorList>
            <person name="Yu B."/>
        </authorList>
    </citation>
    <scope>NUCLEOTIDE SEQUENCE</scope>
    <source>
        <strain evidence="3">NEAU-YB345</strain>
    </source>
</reference>